<evidence type="ECO:0000313" key="4">
    <source>
        <dbReference type="Proteomes" id="UP000027920"/>
    </source>
</evidence>
<dbReference type="Pfam" id="PF04082">
    <property type="entry name" value="Fungal_trans"/>
    <property type="match status" value="1"/>
</dbReference>
<evidence type="ECO:0000259" key="2">
    <source>
        <dbReference type="SMART" id="SM00906"/>
    </source>
</evidence>
<protein>
    <recommendedName>
        <fullName evidence="2">Xylanolytic transcriptional activator regulatory domain-containing protein</fullName>
    </recommendedName>
</protein>
<dbReference type="OrthoDB" id="4451586at2759"/>
<dbReference type="RefSeq" id="XP_013266136.1">
    <property type="nucleotide sequence ID" value="XM_013410682.1"/>
</dbReference>
<dbReference type="VEuPathDB" id="FungiDB:A1O9_01524"/>
<dbReference type="GeneID" id="25276470"/>
<dbReference type="EMBL" id="AMGV01000001">
    <property type="protein sequence ID" value="KEF63546.1"/>
    <property type="molecule type" value="Genomic_DNA"/>
</dbReference>
<dbReference type="GO" id="GO:0008270">
    <property type="term" value="F:zinc ion binding"/>
    <property type="evidence" value="ECO:0007669"/>
    <property type="project" value="InterPro"/>
</dbReference>
<sequence>MFAGISFLEAEKVNALGFATKRDARRVFHDRARLLYDLDAESDQLTILQSVLLLTSWSETPGDSKGTWHWMGVAVSLAFGLGLHRKTLDTPDTRRINRLRRRIWWSCYLRDHMIALTMSRAMRIRDDEFNTIRLTREDFDTADMVMQSLQGAVPQESLTLPSPSALQMLAEMCIFMIELAGHAGAILTLQYSTLPPDDIGTEETSSLTNSRTMLFPKLQPDMLENVIVCEEEIQKWFRSRPESCFHAPGTTLLARQDPSIVLHQTFIHMAFQAVVSALHRPLVILKVQPSDHRTQELQRLSQLRIFEAGIEISRACHDLRINGLEDMLPPTAILIQIPAIMSHIPRVRLHKEGRAHDPLRAILNSLKVCETLQEVHPGVDVVMNFLITVLKRAHIELIKDGHGKILYLYNRCVDNALVDQSKSKVGSSARIGIDRGADIISSLTATGNDRDGWSRPSLEAPNGSAPAAFDSDPTLSMAPLLPQDCTTAGVDEVSLALLDAINFDDFGLLMDLDDSHYLDKDGLGTFDDVMAEQGTDMSLLMI</sequence>
<feature type="domain" description="Xylanolytic transcriptional activator regulatory" evidence="2">
    <location>
        <begin position="67"/>
        <end position="139"/>
    </location>
</feature>
<dbReference type="CDD" id="cd12148">
    <property type="entry name" value="fungal_TF_MHR"/>
    <property type="match status" value="1"/>
</dbReference>
<dbReference type="SMART" id="SM00906">
    <property type="entry name" value="Fungal_trans"/>
    <property type="match status" value="1"/>
</dbReference>
<dbReference type="AlphaFoldDB" id="A0A072PUK8"/>
<name>A0A072PUK8_9EURO</name>
<dbReference type="HOGENOM" id="CLU_006329_2_3_1"/>
<proteinExistence type="predicted"/>
<dbReference type="InterPro" id="IPR052761">
    <property type="entry name" value="Fungal_Detox/Toxin_TFs"/>
</dbReference>
<dbReference type="GO" id="GO:0003677">
    <property type="term" value="F:DNA binding"/>
    <property type="evidence" value="ECO:0007669"/>
    <property type="project" value="InterPro"/>
</dbReference>
<accession>A0A072PUK8</accession>
<organism evidence="3 4">
    <name type="scientific">Exophiala aquamarina CBS 119918</name>
    <dbReference type="NCBI Taxonomy" id="1182545"/>
    <lineage>
        <taxon>Eukaryota</taxon>
        <taxon>Fungi</taxon>
        <taxon>Dikarya</taxon>
        <taxon>Ascomycota</taxon>
        <taxon>Pezizomycotina</taxon>
        <taxon>Eurotiomycetes</taxon>
        <taxon>Chaetothyriomycetidae</taxon>
        <taxon>Chaetothyriales</taxon>
        <taxon>Herpotrichiellaceae</taxon>
        <taxon>Exophiala</taxon>
    </lineage>
</organism>
<dbReference type="Proteomes" id="UP000027920">
    <property type="component" value="Unassembled WGS sequence"/>
</dbReference>
<evidence type="ECO:0000313" key="3">
    <source>
        <dbReference type="EMBL" id="KEF63546.1"/>
    </source>
</evidence>
<dbReference type="PANTHER" id="PTHR47425">
    <property type="entry name" value="FARB-RELATED"/>
    <property type="match status" value="1"/>
</dbReference>
<evidence type="ECO:0000256" key="1">
    <source>
        <dbReference type="ARBA" id="ARBA00023242"/>
    </source>
</evidence>
<dbReference type="PANTHER" id="PTHR47425:SF2">
    <property type="entry name" value="FARB-RELATED"/>
    <property type="match status" value="1"/>
</dbReference>
<comment type="caution">
    <text evidence="3">The sequence shown here is derived from an EMBL/GenBank/DDBJ whole genome shotgun (WGS) entry which is preliminary data.</text>
</comment>
<dbReference type="STRING" id="1182545.A0A072PUK8"/>
<dbReference type="InterPro" id="IPR007219">
    <property type="entry name" value="XnlR_reg_dom"/>
</dbReference>
<keyword evidence="4" id="KW-1185">Reference proteome</keyword>
<keyword evidence="1" id="KW-0539">Nucleus</keyword>
<gene>
    <name evidence="3" type="ORF">A1O9_01524</name>
</gene>
<reference evidence="3 4" key="1">
    <citation type="submission" date="2013-03" db="EMBL/GenBank/DDBJ databases">
        <title>The Genome Sequence of Exophiala aquamarina CBS 119918.</title>
        <authorList>
            <consortium name="The Broad Institute Genomics Platform"/>
            <person name="Cuomo C."/>
            <person name="de Hoog S."/>
            <person name="Gorbushina A."/>
            <person name="Walker B."/>
            <person name="Young S.K."/>
            <person name="Zeng Q."/>
            <person name="Gargeya S."/>
            <person name="Fitzgerald M."/>
            <person name="Haas B."/>
            <person name="Abouelleil A."/>
            <person name="Allen A.W."/>
            <person name="Alvarado L."/>
            <person name="Arachchi H.M."/>
            <person name="Berlin A.M."/>
            <person name="Chapman S.B."/>
            <person name="Gainer-Dewar J."/>
            <person name="Goldberg J."/>
            <person name="Griggs A."/>
            <person name="Gujja S."/>
            <person name="Hansen M."/>
            <person name="Howarth C."/>
            <person name="Imamovic A."/>
            <person name="Ireland A."/>
            <person name="Larimer J."/>
            <person name="McCowan C."/>
            <person name="Murphy C."/>
            <person name="Pearson M."/>
            <person name="Poon T.W."/>
            <person name="Priest M."/>
            <person name="Roberts A."/>
            <person name="Saif S."/>
            <person name="Shea T."/>
            <person name="Sisk P."/>
            <person name="Sykes S."/>
            <person name="Wortman J."/>
            <person name="Nusbaum C."/>
            <person name="Birren B."/>
        </authorList>
    </citation>
    <scope>NUCLEOTIDE SEQUENCE [LARGE SCALE GENOMIC DNA]</scope>
    <source>
        <strain evidence="3 4">CBS 119918</strain>
    </source>
</reference>
<dbReference type="GO" id="GO:0006351">
    <property type="term" value="P:DNA-templated transcription"/>
    <property type="evidence" value="ECO:0007669"/>
    <property type="project" value="InterPro"/>
</dbReference>